<organism evidence="1 2">
    <name type="scientific">Zalaria obscura</name>
    <dbReference type="NCBI Taxonomy" id="2024903"/>
    <lineage>
        <taxon>Eukaryota</taxon>
        <taxon>Fungi</taxon>
        <taxon>Dikarya</taxon>
        <taxon>Ascomycota</taxon>
        <taxon>Pezizomycotina</taxon>
        <taxon>Dothideomycetes</taxon>
        <taxon>Dothideomycetidae</taxon>
        <taxon>Dothideales</taxon>
        <taxon>Zalariaceae</taxon>
        <taxon>Zalaria</taxon>
    </lineage>
</organism>
<dbReference type="EMBL" id="JAMKPW020000002">
    <property type="protein sequence ID" value="KAK8220063.1"/>
    <property type="molecule type" value="Genomic_DNA"/>
</dbReference>
<protein>
    <submittedName>
        <fullName evidence="1">Uncharacterized protein</fullName>
    </submittedName>
</protein>
<name>A0ACC3SNW1_9PEZI</name>
<evidence type="ECO:0000313" key="1">
    <source>
        <dbReference type="EMBL" id="KAK8220063.1"/>
    </source>
</evidence>
<gene>
    <name evidence="1" type="ORF">M8818_000479</name>
</gene>
<keyword evidence="2" id="KW-1185">Reference proteome</keyword>
<proteinExistence type="predicted"/>
<sequence>MAEERLRRCFFSTWVETDSSSSVIEKAGASRRESGARVTRDDTPVVDPLHPWKLATYSCLQFEIWTYLRSDIGWGNSVYPPAFYSSSDHNISYTTHPYAFWDILNDPSPEQAQNTWAPSPESAPPPQARLPLRHFGSNIAEPSTPLPSINEFYDDREVMPAGSSSETWKRTRSSASDSASPELKRLRRTSTNQRKIEELDLAEPGSAEKLREKQTEDLVKAQQEDEGEKHKGFKELTCMICMDTFTNMTATHCGR</sequence>
<evidence type="ECO:0000313" key="2">
    <source>
        <dbReference type="Proteomes" id="UP001320706"/>
    </source>
</evidence>
<accession>A0ACC3SNW1</accession>
<dbReference type="Proteomes" id="UP001320706">
    <property type="component" value="Unassembled WGS sequence"/>
</dbReference>
<reference evidence="1" key="1">
    <citation type="submission" date="2024-02" db="EMBL/GenBank/DDBJ databases">
        <title>Metagenome Assembled Genome of Zalaria obscura JY119.</title>
        <authorList>
            <person name="Vighnesh L."/>
            <person name="Jagadeeshwari U."/>
            <person name="Venkata Ramana C."/>
            <person name="Sasikala C."/>
        </authorList>
    </citation>
    <scope>NUCLEOTIDE SEQUENCE</scope>
    <source>
        <strain evidence="1">JY119</strain>
    </source>
</reference>
<comment type="caution">
    <text evidence="1">The sequence shown here is derived from an EMBL/GenBank/DDBJ whole genome shotgun (WGS) entry which is preliminary data.</text>
</comment>